<gene>
    <name evidence="7" type="ORF">ET495_15080</name>
</gene>
<evidence type="ECO:0000313" key="8">
    <source>
        <dbReference type="Proteomes" id="UP000291758"/>
    </source>
</evidence>
<dbReference type="PANTHER" id="PTHR10799">
    <property type="entry name" value="SNF2/RAD54 HELICASE FAMILY"/>
    <property type="match status" value="1"/>
</dbReference>
<dbReference type="InterPro" id="IPR000330">
    <property type="entry name" value="SNF2_N"/>
</dbReference>
<dbReference type="Pfam" id="PF04434">
    <property type="entry name" value="SWIM"/>
    <property type="match status" value="1"/>
</dbReference>
<keyword evidence="1" id="KW-0378">Hydrolase</keyword>
<evidence type="ECO:0000259" key="4">
    <source>
        <dbReference type="PROSITE" id="PS50966"/>
    </source>
</evidence>
<dbReference type="SMART" id="SM00490">
    <property type="entry name" value="HELICc"/>
    <property type="match status" value="1"/>
</dbReference>
<dbReference type="GO" id="GO:0004386">
    <property type="term" value="F:helicase activity"/>
    <property type="evidence" value="ECO:0007669"/>
    <property type="project" value="UniProtKB-KW"/>
</dbReference>
<name>A0A4P6ES15_9MICO</name>
<dbReference type="SMART" id="SM00487">
    <property type="entry name" value="DEXDc"/>
    <property type="match status" value="1"/>
</dbReference>
<dbReference type="PROSITE" id="PS51192">
    <property type="entry name" value="HELICASE_ATP_BIND_1"/>
    <property type="match status" value="1"/>
</dbReference>
<dbReference type="InterPro" id="IPR014001">
    <property type="entry name" value="Helicase_ATP-bd"/>
</dbReference>
<dbReference type="InterPro" id="IPR027417">
    <property type="entry name" value="P-loop_NTPase"/>
</dbReference>
<dbReference type="InterPro" id="IPR038718">
    <property type="entry name" value="SNF2-like_sf"/>
</dbReference>
<dbReference type="PROSITE" id="PS50966">
    <property type="entry name" value="ZF_SWIM"/>
    <property type="match status" value="1"/>
</dbReference>
<dbReference type="SUPFAM" id="SSF52540">
    <property type="entry name" value="P-loop containing nucleoside triphosphate hydrolases"/>
    <property type="match status" value="2"/>
</dbReference>
<dbReference type="PROSITE" id="PS51194">
    <property type="entry name" value="HELICASE_CTER"/>
    <property type="match status" value="1"/>
</dbReference>
<dbReference type="Gene3D" id="3.40.50.10810">
    <property type="entry name" value="Tandem AAA-ATPase domain"/>
    <property type="match status" value="1"/>
</dbReference>
<organism evidence="7 8">
    <name type="scientific">Xylanimonas allomyrinae</name>
    <dbReference type="NCBI Taxonomy" id="2509459"/>
    <lineage>
        <taxon>Bacteria</taxon>
        <taxon>Bacillati</taxon>
        <taxon>Actinomycetota</taxon>
        <taxon>Actinomycetes</taxon>
        <taxon>Micrococcales</taxon>
        <taxon>Promicromonosporaceae</taxon>
        <taxon>Xylanimonas</taxon>
    </lineage>
</organism>
<dbReference type="InterPro" id="IPR007527">
    <property type="entry name" value="Znf_SWIM"/>
</dbReference>
<proteinExistence type="predicted"/>
<dbReference type="GO" id="GO:0005524">
    <property type="term" value="F:ATP binding"/>
    <property type="evidence" value="ECO:0007669"/>
    <property type="project" value="InterPro"/>
</dbReference>
<reference evidence="7 8" key="1">
    <citation type="submission" date="2019-01" db="EMBL/GenBank/DDBJ databases">
        <title>Genome sequencing of strain 2JSPR-7.</title>
        <authorList>
            <person name="Heo J."/>
            <person name="Kim S.-J."/>
            <person name="Kim J.-S."/>
            <person name="Hong S.-B."/>
            <person name="Kwon S.-W."/>
        </authorList>
    </citation>
    <scope>NUCLEOTIDE SEQUENCE [LARGE SCALE GENOMIC DNA]</scope>
    <source>
        <strain evidence="7 8">2JSPR-7</strain>
    </source>
</reference>
<keyword evidence="7" id="KW-0347">Helicase</keyword>
<dbReference type="EMBL" id="CP035495">
    <property type="protein sequence ID" value="QAY64309.1"/>
    <property type="molecule type" value="Genomic_DNA"/>
</dbReference>
<protein>
    <submittedName>
        <fullName evidence="7">DNA/RNA helicase</fullName>
    </submittedName>
</protein>
<dbReference type="Pfam" id="PF00271">
    <property type="entry name" value="Helicase_C"/>
    <property type="match status" value="1"/>
</dbReference>
<evidence type="ECO:0000256" key="2">
    <source>
        <dbReference type="PROSITE-ProRule" id="PRU00325"/>
    </source>
</evidence>
<accession>A0A4P6ES15</accession>
<dbReference type="InterPro" id="IPR001650">
    <property type="entry name" value="Helicase_C-like"/>
</dbReference>
<feature type="domain" description="Helicase C-terminal" evidence="6">
    <location>
        <begin position="976"/>
        <end position="1131"/>
    </location>
</feature>
<dbReference type="Pfam" id="PF00176">
    <property type="entry name" value="SNF2-rel_dom"/>
    <property type="match status" value="1"/>
</dbReference>
<dbReference type="Gene3D" id="3.40.50.300">
    <property type="entry name" value="P-loop containing nucleotide triphosphate hydrolases"/>
    <property type="match status" value="1"/>
</dbReference>
<feature type="domain" description="Helicase ATP-binding" evidence="5">
    <location>
        <begin position="675"/>
        <end position="839"/>
    </location>
</feature>
<keyword evidence="2" id="KW-0863">Zinc-finger</keyword>
<keyword evidence="8" id="KW-1185">Reference proteome</keyword>
<dbReference type="RefSeq" id="WP_129205462.1">
    <property type="nucleotide sequence ID" value="NZ_CP035495.1"/>
</dbReference>
<keyword evidence="2" id="KW-0479">Metal-binding</keyword>
<dbReference type="GO" id="GO:0016787">
    <property type="term" value="F:hydrolase activity"/>
    <property type="evidence" value="ECO:0007669"/>
    <property type="project" value="UniProtKB-KW"/>
</dbReference>
<keyword evidence="7" id="KW-0067">ATP-binding</keyword>
<dbReference type="InterPro" id="IPR049730">
    <property type="entry name" value="SNF2/RAD54-like_C"/>
</dbReference>
<dbReference type="GO" id="GO:0008270">
    <property type="term" value="F:zinc ion binding"/>
    <property type="evidence" value="ECO:0007669"/>
    <property type="project" value="UniProtKB-KW"/>
</dbReference>
<keyword evidence="7" id="KW-0547">Nucleotide-binding</keyword>
<dbReference type="KEGG" id="xyl:ET495_15080"/>
<feature type="domain" description="SWIM-type" evidence="4">
    <location>
        <begin position="58"/>
        <end position="95"/>
    </location>
</feature>
<dbReference type="Proteomes" id="UP000291758">
    <property type="component" value="Chromosome"/>
</dbReference>
<sequence length="1138" mass="122406">MAERLVGLDANAISRLVDPGTFARGRAYAQQGRVDALRWDAAEGVLSAEVRGSGRRTYVTWVSLDGSGRGIEAGGCSCPVATTCKHVVALLLHAVGGPAQARPASAPAAAWQQQLDHVLAAAPQVRVPERTTPLALQVRVDGLVRDPARRRPAGRARGRGPAVTTPDLGVSVRPVRQNASGAWAAGWEVSWDALRREHDEGRWDPRVRRWLAELGAMRGQGYWGGSDWTSLAEFPGRLLWPHLALGRELGVPFVGTAKRDVVTLAPQVELVVDATRDDDGVRLTPTVLVGGAPDPSPLRGVLGDHGLFTVTAPDGSAATSGGRAWVLALGPTPTPLAPGAAALLDVGGTVAVPASDEERLYADYLPALRRQVTVRSSDGSVTLPAPPRPSLVLTATFAGAAEATLRAAWLYSASDGVADGHRYAFAPSGADVAVRDLAAERVIVERVEQAAWAAGFDEFTLAARADVTGLAALDLAELLLPVLGALDGVHVQAVDQPLYVELAAAPVIALEARDAQDADWFDLAVTVTVDGHAVPLADVLGGLAHGRKRLLLSDGAWLRLDHPSLERLRLLLAEADGLTDRRSSQLRVTRHQASLWDELAEVADVVEQSEAWRSAVEGLLALTQGRDGARGAASTDAPDVPGGPRPGPILPALPVPEGVRADLRPYQRQGFEWLAFCWEHRLGGILADDMGLGKTLQALTLLAHTREQRPGGPPFLVVAPASVVAGWVAEAERFTPHLRVTAVTATSSRRGAVPLPEAVAGADVVVTSYAVFRLDADAFGALEWGGLVLDEAQFVKNHATRANQHARALRAPFKLAITGTPLENDVTELWSLLAVVAPGLFPSFQRFRADYVRPVEAASRPDADDALRRNAQAVLARLQRRVRPLMLRRTKEQVAPELPPRQEQVLAVDLAPRHRKVYETHLHRERKRVLGLLEDFDANRVAVFRALTTLRRMALDASLVDADAYAAVPSSKLDVLFEQLGEVVAEGHRALVFSQFTGYLSLVAERCREAGIEFAYLDGSTRRRADVVAGFKEGTAPLFLISLKAGGFGLNLTEADYVYLLDPWWNPATEAQAVDRTHRIGQERPVMVVRLVAQGTIEEKVMALKERKARLVDAVLNDDAELFARTIDADDVRALFDE</sequence>
<evidence type="ECO:0000259" key="6">
    <source>
        <dbReference type="PROSITE" id="PS51194"/>
    </source>
</evidence>
<feature type="region of interest" description="Disordered" evidence="3">
    <location>
        <begin position="627"/>
        <end position="649"/>
    </location>
</feature>
<keyword evidence="2" id="KW-0862">Zinc</keyword>
<evidence type="ECO:0000256" key="1">
    <source>
        <dbReference type="ARBA" id="ARBA00022801"/>
    </source>
</evidence>
<dbReference type="CDD" id="cd18793">
    <property type="entry name" value="SF2_C_SNF"/>
    <property type="match status" value="1"/>
</dbReference>
<evidence type="ECO:0000256" key="3">
    <source>
        <dbReference type="SAM" id="MobiDB-lite"/>
    </source>
</evidence>
<dbReference type="OrthoDB" id="9760715at2"/>
<dbReference type="AlphaFoldDB" id="A0A4P6ES15"/>
<evidence type="ECO:0000259" key="5">
    <source>
        <dbReference type="PROSITE" id="PS51192"/>
    </source>
</evidence>
<evidence type="ECO:0000313" key="7">
    <source>
        <dbReference type="EMBL" id="QAY64309.1"/>
    </source>
</evidence>